<evidence type="ECO:0000313" key="3">
    <source>
        <dbReference type="Proteomes" id="UP001208017"/>
    </source>
</evidence>
<dbReference type="SUPFAM" id="SSF101908">
    <property type="entry name" value="Putative isomerase YbhE"/>
    <property type="match status" value="1"/>
</dbReference>
<evidence type="ECO:0000313" key="2">
    <source>
        <dbReference type="EMBL" id="MCX7571538.1"/>
    </source>
</evidence>
<dbReference type="EMBL" id="JAPMLT010000011">
    <property type="protein sequence ID" value="MCX7571538.1"/>
    <property type="molecule type" value="Genomic_DNA"/>
</dbReference>
<keyword evidence="3" id="KW-1185">Reference proteome</keyword>
<evidence type="ECO:0008006" key="4">
    <source>
        <dbReference type="Google" id="ProtNLM"/>
    </source>
</evidence>
<dbReference type="Pfam" id="PF08309">
    <property type="entry name" value="LVIVD"/>
    <property type="match status" value="3"/>
</dbReference>
<gene>
    <name evidence="2" type="ORF">OS242_16440</name>
</gene>
<dbReference type="InterPro" id="IPR013211">
    <property type="entry name" value="LVIVD"/>
</dbReference>
<dbReference type="PROSITE" id="PS51257">
    <property type="entry name" value="PROKAR_LIPOPROTEIN"/>
    <property type="match status" value="1"/>
</dbReference>
<accession>A0ABT3X6E3</accession>
<sequence>MNKKFRASLAVALVLTLAGAPTAMACEDGQKAHIQAGPETLGGAPVISGKDEFKGLTEVAAVPLKQLKGVPAITGDVTAHKGYAYVGTYRGQGTNEGVRIFDLKDPSHPVEISVMGNDLPGTWQEKVKVESVSTPYFKGDLAAFSVQKIPTYKGSDRLETGGVVLYDVSDPAQPKQLGFWKTPKELPTGTHEFTITKQGNRVLLLTTNYKAAQYRDQGVTVHDFSIIDITDPAHPVELANWDPRETGTPNYNGEYRFTDENGATRTAFLHSVIADETGKLAYLSYWDLGTIILNIEDPAHPKFIGRTSFDRNVQGAAHSTALAHGGNILIETREVFSPDPSDPNFERGWGYARIFDIKDKSRPKLISTFRTANSVTQIKAGERIPGTYTVHDPKVHGNTLYLSHYSDGIRMVDITNPANPTEVASYVPSSAMVWGVYVDNNYILGSDMGSGLKVLKR</sequence>
<dbReference type="RefSeq" id="WP_267152785.1">
    <property type="nucleotide sequence ID" value="NZ_JAPMLT010000011.1"/>
</dbReference>
<evidence type="ECO:0000256" key="1">
    <source>
        <dbReference type="SAM" id="SignalP"/>
    </source>
</evidence>
<organism evidence="2 3">
    <name type="scientific">Tumebacillus lacus</name>
    <dbReference type="NCBI Taxonomy" id="2995335"/>
    <lineage>
        <taxon>Bacteria</taxon>
        <taxon>Bacillati</taxon>
        <taxon>Bacillota</taxon>
        <taxon>Bacilli</taxon>
        <taxon>Bacillales</taxon>
        <taxon>Alicyclobacillaceae</taxon>
        <taxon>Tumebacillus</taxon>
    </lineage>
</organism>
<comment type="caution">
    <text evidence="2">The sequence shown here is derived from an EMBL/GenBank/DDBJ whole genome shotgun (WGS) entry which is preliminary data.</text>
</comment>
<feature type="signal peptide" evidence="1">
    <location>
        <begin position="1"/>
        <end position="25"/>
    </location>
</feature>
<reference evidence="2 3" key="1">
    <citation type="submission" date="2022-11" db="EMBL/GenBank/DDBJ databases">
        <title>Study of microbial diversity in lake waters.</title>
        <authorList>
            <person name="Zhang J."/>
        </authorList>
    </citation>
    <scope>NUCLEOTIDE SEQUENCE [LARGE SCALE GENOMIC DNA]</scope>
    <source>
        <strain evidence="2 3">DT12</strain>
    </source>
</reference>
<proteinExistence type="predicted"/>
<name>A0ABT3X6E3_9BACL</name>
<keyword evidence="1" id="KW-0732">Signal</keyword>
<protein>
    <recommendedName>
        <fullName evidence="4">LVIVD repeat-containing protein</fullName>
    </recommendedName>
</protein>
<dbReference type="Proteomes" id="UP001208017">
    <property type="component" value="Unassembled WGS sequence"/>
</dbReference>
<feature type="chain" id="PRO_5047176273" description="LVIVD repeat-containing protein" evidence="1">
    <location>
        <begin position="26"/>
        <end position="457"/>
    </location>
</feature>